<organism evidence="2 3">
    <name type="scientific">Herbinix hemicellulosilytica</name>
    <dbReference type="NCBI Taxonomy" id="1564487"/>
    <lineage>
        <taxon>Bacteria</taxon>
        <taxon>Bacillati</taxon>
        <taxon>Bacillota</taxon>
        <taxon>Clostridia</taxon>
        <taxon>Lachnospirales</taxon>
        <taxon>Lachnospiraceae</taxon>
        <taxon>Herbinix</taxon>
    </lineage>
</organism>
<reference evidence="2 3" key="1">
    <citation type="submission" date="2015-06" db="EMBL/GenBank/DDBJ databases">
        <authorList>
            <person name="Wibberg Daniel"/>
        </authorList>
    </citation>
    <scope>NUCLEOTIDE SEQUENCE [LARGE SCALE GENOMIC DNA]</scope>
    <source>
        <strain evidence="2 3">T3/55T</strain>
    </source>
</reference>
<dbReference type="CDD" id="cd00755">
    <property type="entry name" value="YgdL_like"/>
    <property type="match status" value="1"/>
</dbReference>
<dbReference type="GO" id="GO:0061504">
    <property type="term" value="P:cyclic threonylcarbamoyladenosine biosynthetic process"/>
    <property type="evidence" value="ECO:0007669"/>
    <property type="project" value="TreeGrafter"/>
</dbReference>
<dbReference type="OrthoDB" id="9804150at2"/>
<dbReference type="FunFam" id="3.40.50.720:FF:000141">
    <property type="entry name" value="tRNA threonylcarbamoyladenosine dehydratase"/>
    <property type="match status" value="1"/>
</dbReference>
<dbReference type="GO" id="GO:0008641">
    <property type="term" value="F:ubiquitin-like modifier activating enzyme activity"/>
    <property type="evidence" value="ECO:0007669"/>
    <property type="project" value="InterPro"/>
</dbReference>
<dbReference type="Pfam" id="PF00899">
    <property type="entry name" value="ThiF"/>
    <property type="match status" value="1"/>
</dbReference>
<gene>
    <name evidence="2" type="primary">yrvM</name>
    <name evidence="2" type="ORF">HHT355_1525</name>
</gene>
<dbReference type="EMBL" id="CVTD020000016">
    <property type="protein sequence ID" value="CRZ34726.1"/>
    <property type="molecule type" value="Genomic_DNA"/>
</dbReference>
<dbReference type="InterPro" id="IPR035985">
    <property type="entry name" value="Ubiquitin-activating_enz"/>
</dbReference>
<dbReference type="Proteomes" id="UP000236497">
    <property type="component" value="Unassembled WGS sequence"/>
</dbReference>
<feature type="domain" description="THIF-type NAD/FAD binding fold" evidence="1">
    <location>
        <begin position="11"/>
        <end position="251"/>
    </location>
</feature>
<keyword evidence="3" id="KW-1185">Reference proteome</keyword>
<evidence type="ECO:0000313" key="3">
    <source>
        <dbReference type="Proteomes" id="UP000236497"/>
    </source>
</evidence>
<dbReference type="SUPFAM" id="SSF69572">
    <property type="entry name" value="Activating enzymes of the ubiquitin-like proteins"/>
    <property type="match status" value="1"/>
</dbReference>
<proteinExistence type="predicted"/>
<accession>A0A0H5SIU4</accession>
<dbReference type="AlphaFoldDB" id="A0A0H5SIU4"/>
<dbReference type="InterPro" id="IPR000594">
    <property type="entry name" value="ThiF_NAD_FAD-bd"/>
</dbReference>
<protein>
    <recommendedName>
        <fullName evidence="1">THIF-type NAD/FAD binding fold domain-containing protein</fullName>
    </recommendedName>
</protein>
<evidence type="ECO:0000259" key="1">
    <source>
        <dbReference type="Pfam" id="PF00899"/>
    </source>
</evidence>
<dbReference type="RefSeq" id="WP_103202834.1">
    <property type="nucleotide sequence ID" value="NZ_CVTD020000016.1"/>
</dbReference>
<sequence length="254" mass="27952">MLNQFSRTELLLGKEAMEKLNNSRVAVFGIGGVGSFTVEALARSGVGYIDLIDDDKVCLTNLNRQLIATRKTVGKSKVEVMKERILEINPKAQVVTHQCFFTKETADQFEFSQYDYVVDAIDTVSGKIEIIVRCKEKNVPVISCMGAGNKLDPTKFEVADIYKTSICPLAKVMRKELKARGIESLKVVYSKEPAMKPVEDMRISCKSNCICPPGTARKCTARRQIPGSVAFVPSVAGLIIAGEVIKDLVGLNDR</sequence>
<dbReference type="Gene3D" id="3.40.50.720">
    <property type="entry name" value="NAD(P)-binding Rossmann-like Domain"/>
    <property type="match status" value="1"/>
</dbReference>
<dbReference type="InterPro" id="IPR045886">
    <property type="entry name" value="ThiF/MoeB/HesA"/>
</dbReference>
<dbReference type="GO" id="GO:0061503">
    <property type="term" value="F:tRNA threonylcarbamoyladenosine dehydratase"/>
    <property type="evidence" value="ECO:0007669"/>
    <property type="project" value="TreeGrafter"/>
</dbReference>
<evidence type="ECO:0000313" key="2">
    <source>
        <dbReference type="EMBL" id="CRZ34726.1"/>
    </source>
</evidence>
<dbReference type="PANTHER" id="PTHR43267:SF1">
    <property type="entry name" value="TRNA THREONYLCARBAMOYLADENOSINE DEHYDRATASE"/>
    <property type="match status" value="1"/>
</dbReference>
<dbReference type="PANTHER" id="PTHR43267">
    <property type="entry name" value="TRNA THREONYLCARBAMOYLADENOSINE DEHYDRATASE"/>
    <property type="match status" value="1"/>
</dbReference>
<name>A0A0H5SIU4_HERHM</name>